<accession>A0ACB7XVJ8</accession>
<protein>
    <submittedName>
        <fullName evidence="1">Uncharacterized protein</fullName>
    </submittedName>
</protein>
<evidence type="ECO:0000313" key="2">
    <source>
        <dbReference type="Proteomes" id="UP000828048"/>
    </source>
</evidence>
<gene>
    <name evidence="1" type="ORF">Vadar_028436</name>
</gene>
<dbReference type="EMBL" id="CM037151">
    <property type="protein sequence ID" value="KAH7844475.1"/>
    <property type="molecule type" value="Genomic_DNA"/>
</dbReference>
<evidence type="ECO:0000313" key="1">
    <source>
        <dbReference type="EMBL" id="KAH7844475.1"/>
    </source>
</evidence>
<name>A0ACB7XVJ8_9ERIC</name>
<proteinExistence type="predicted"/>
<dbReference type="Proteomes" id="UP000828048">
    <property type="component" value="Chromosome 1"/>
</dbReference>
<comment type="caution">
    <text evidence="1">The sequence shown here is derived from an EMBL/GenBank/DDBJ whole genome shotgun (WGS) entry which is preliminary data.</text>
</comment>
<organism evidence="1 2">
    <name type="scientific">Vaccinium darrowii</name>
    <dbReference type="NCBI Taxonomy" id="229202"/>
    <lineage>
        <taxon>Eukaryota</taxon>
        <taxon>Viridiplantae</taxon>
        <taxon>Streptophyta</taxon>
        <taxon>Embryophyta</taxon>
        <taxon>Tracheophyta</taxon>
        <taxon>Spermatophyta</taxon>
        <taxon>Magnoliopsida</taxon>
        <taxon>eudicotyledons</taxon>
        <taxon>Gunneridae</taxon>
        <taxon>Pentapetalae</taxon>
        <taxon>asterids</taxon>
        <taxon>Ericales</taxon>
        <taxon>Ericaceae</taxon>
        <taxon>Vaccinioideae</taxon>
        <taxon>Vaccinieae</taxon>
        <taxon>Vaccinium</taxon>
    </lineage>
</organism>
<reference evidence="1 2" key="1">
    <citation type="journal article" date="2021" name="Hortic Res">
        <title>High-quality reference genome and annotation aids understanding of berry development for evergreen blueberry (Vaccinium darrowii).</title>
        <authorList>
            <person name="Yu J."/>
            <person name="Hulse-Kemp A.M."/>
            <person name="Babiker E."/>
            <person name="Staton M."/>
        </authorList>
    </citation>
    <scope>NUCLEOTIDE SEQUENCE [LARGE SCALE GENOMIC DNA]</scope>
    <source>
        <strain evidence="2">cv. NJ 8807/NJ 8810</strain>
        <tissue evidence="1">Young leaf</tissue>
    </source>
</reference>
<keyword evidence="2" id="KW-1185">Reference proteome</keyword>
<sequence>MKKPTTPTTSSTTITTGERKTGGLSSNALDLRTGCAWLSQCAGSHSLFLDEHHRCLHDHWHADTAACTRAEHHHHHRDKLACSWINKKGEYKQQLYRGYMKDGSLVAIQCLKMKRSHNTQSFESQRIDLKTPTLQFGQSSRTLLRVSLG</sequence>